<dbReference type="PANTHER" id="PTHR21015">
    <property type="entry name" value="UDP-N-ACETYLGLUCOSAMINE--N-ACETYLMURAMYL-(PENTAPEPTIDE) PYROPHOSPHORYL-UNDECAPRENOL N-ACETYLGLUCOSAMINE TRANSFERASE 1"/>
    <property type="match status" value="1"/>
</dbReference>
<dbReference type="GO" id="GO:0051301">
    <property type="term" value="P:cell division"/>
    <property type="evidence" value="ECO:0007669"/>
    <property type="project" value="UniProtKB-KW"/>
</dbReference>
<name>A0A437S6Y5_9FIRM</name>
<comment type="subcellular location">
    <subcellularLocation>
        <location evidence="10">Cell membrane</location>
        <topology evidence="10">Peripheral membrane protein</topology>
        <orientation evidence="10">Cytoplasmic side</orientation>
    </subcellularLocation>
</comment>
<evidence type="ECO:0000256" key="7">
    <source>
        <dbReference type="ARBA" id="ARBA00023136"/>
    </source>
</evidence>
<dbReference type="InterPro" id="IPR006009">
    <property type="entry name" value="GlcNAc_MurG"/>
</dbReference>
<keyword evidence="14" id="KW-1185">Reference proteome</keyword>
<feature type="domain" description="Glycosyl transferase family 28 C-terminal" evidence="12">
    <location>
        <begin position="189"/>
        <end position="350"/>
    </location>
</feature>
<gene>
    <name evidence="10 13" type="primary">murG</name>
    <name evidence="13" type="ORF">EF514_05500</name>
</gene>
<accession>A0A437S6Y5</accession>
<comment type="similarity">
    <text evidence="10">Belongs to the glycosyltransferase 28 family. MurG subfamily.</text>
</comment>
<dbReference type="GO" id="GO:0051991">
    <property type="term" value="F:UDP-N-acetyl-D-glucosamine:N-acetylmuramoyl-L-alanyl-D-glutamyl-meso-2,6-diaminopimelyl-D-alanyl-D-alanine-diphosphoundecaprenol 4-beta-N-acetylglucosaminlytransferase activity"/>
    <property type="evidence" value="ECO:0007669"/>
    <property type="project" value="RHEA"/>
</dbReference>
<dbReference type="NCBIfam" id="TIGR01133">
    <property type="entry name" value="murG"/>
    <property type="match status" value="1"/>
</dbReference>
<keyword evidence="8 10" id="KW-0131">Cell cycle</keyword>
<keyword evidence="4 10" id="KW-0808">Transferase</keyword>
<dbReference type="GO" id="GO:0005975">
    <property type="term" value="P:carbohydrate metabolic process"/>
    <property type="evidence" value="ECO:0007669"/>
    <property type="project" value="InterPro"/>
</dbReference>
<dbReference type="Gene3D" id="3.40.50.2000">
    <property type="entry name" value="Glycogen Phosphorylase B"/>
    <property type="match status" value="2"/>
</dbReference>
<dbReference type="AlphaFoldDB" id="A0A437S6Y5"/>
<dbReference type="HAMAP" id="MF_00033">
    <property type="entry name" value="MurG"/>
    <property type="match status" value="1"/>
</dbReference>
<evidence type="ECO:0000259" key="11">
    <source>
        <dbReference type="Pfam" id="PF03033"/>
    </source>
</evidence>
<evidence type="ECO:0000256" key="2">
    <source>
        <dbReference type="ARBA" id="ARBA00022618"/>
    </source>
</evidence>
<dbReference type="InterPro" id="IPR004276">
    <property type="entry name" value="GlycoTrans_28_N"/>
</dbReference>
<keyword evidence="5 10" id="KW-0133">Cell shape</keyword>
<evidence type="ECO:0000256" key="6">
    <source>
        <dbReference type="ARBA" id="ARBA00022984"/>
    </source>
</evidence>
<evidence type="ECO:0000256" key="9">
    <source>
        <dbReference type="ARBA" id="ARBA00023316"/>
    </source>
</evidence>
<keyword evidence="1 10" id="KW-1003">Cell membrane</keyword>
<reference evidence="13 14" key="1">
    <citation type="submission" date="2018-11" db="EMBL/GenBank/DDBJ databases">
        <title>Genome sequencing and assembly of Anaerosphaera sp. nov., GS7-6-2.</title>
        <authorList>
            <person name="Rettenmaier R."/>
            <person name="Liebl W."/>
            <person name="Zverlov V."/>
        </authorList>
    </citation>
    <scope>NUCLEOTIDE SEQUENCE [LARGE SCALE GENOMIC DNA]</scope>
    <source>
        <strain evidence="13 14">GS7-6-2</strain>
    </source>
</reference>
<evidence type="ECO:0000313" key="13">
    <source>
        <dbReference type="EMBL" id="RVU54776.1"/>
    </source>
</evidence>
<comment type="function">
    <text evidence="10">Cell wall formation. Catalyzes the transfer of a GlcNAc subunit on undecaprenyl-pyrophosphoryl-MurNAc-pentapeptide (lipid intermediate I) to form undecaprenyl-pyrophosphoryl-MurNAc-(pentapeptide)GlcNAc (lipid intermediate II).</text>
</comment>
<dbReference type="InterPro" id="IPR007235">
    <property type="entry name" value="Glyco_trans_28_C"/>
</dbReference>
<evidence type="ECO:0000256" key="10">
    <source>
        <dbReference type="HAMAP-Rule" id="MF_00033"/>
    </source>
</evidence>
<dbReference type="RefSeq" id="WP_127724429.1">
    <property type="nucleotide sequence ID" value="NZ_RLIH01000006.1"/>
</dbReference>
<keyword evidence="3 10" id="KW-0328">Glycosyltransferase</keyword>
<proteinExistence type="inferred from homology"/>
<sequence>MKYILSGGGTGGHIYPALAIAKEIKNRDSNNEILYIGKKNSLEEELVTKEGYDFKPIHIEGLPRKKISFKTIKTMWTLLRGIGESSSIIKDFDPDVVIGTGGYVCGPVLFVAQKKKIKTVVQEQNAFPGKTNKILSKKADLVALNFKEAEKYLDSENMIITGNPIRDDFNYLDREKSAQKLGSDLKGKTVLSFGGSGGQESTNDAVIGMIKAKLDFNFNFIHITGKEHYDYFMDSIKGIELPENIKIVDYSYEIPDILTISDLVIASSSAMTLAEISAVGVASILIPKSYTAGNHQYFNAKSYEEKGASRIILEKDLTSEELYGNIIEILNNDEERLSMAKASKELGNIDAVKILVDEIEGLIQ</sequence>
<feature type="binding site" evidence="10">
    <location>
        <position position="296"/>
    </location>
    <ligand>
        <name>UDP-N-acetyl-alpha-D-glucosamine</name>
        <dbReference type="ChEBI" id="CHEBI:57705"/>
    </ligand>
</feature>
<dbReference type="GO" id="GO:0009252">
    <property type="term" value="P:peptidoglycan biosynthetic process"/>
    <property type="evidence" value="ECO:0007669"/>
    <property type="project" value="UniProtKB-UniRule"/>
</dbReference>
<comment type="catalytic activity">
    <reaction evidence="10">
        <text>di-trans,octa-cis-undecaprenyl diphospho-N-acetyl-alpha-D-muramoyl-L-alanyl-D-glutamyl-meso-2,6-diaminopimeloyl-D-alanyl-D-alanine + UDP-N-acetyl-alpha-D-glucosamine = di-trans,octa-cis-undecaprenyl diphospho-[N-acetyl-alpha-D-glucosaminyl-(1-&gt;4)]-N-acetyl-alpha-D-muramoyl-L-alanyl-D-glutamyl-meso-2,6-diaminopimeloyl-D-alanyl-D-alanine + UDP + H(+)</text>
        <dbReference type="Rhea" id="RHEA:31227"/>
        <dbReference type="ChEBI" id="CHEBI:15378"/>
        <dbReference type="ChEBI" id="CHEBI:57705"/>
        <dbReference type="ChEBI" id="CHEBI:58223"/>
        <dbReference type="ChEBI" id="CHEBI:61387"/>
        <dbReference type="ChEBI" id="CHEBI:61388"/>
        <dbReference type="EC" id="2.4.1.227"/>
    </reaction>
</comment>
<dbReference type="SUPFAM" id="SSF53756">
    <property type="entry name" value="UDP-Glycosyltransferase/glycogen phosphorylase"/>
    <property type="match status" value="1"/>
</dbReference>
<dbReference type="GO" id="GO:0008360">
    <property type="term" value="P:regulation of cell shape"/>
    <property type="evidence" value="ECO:0007669"/>
    <property type="project" value="UniProtKB-KW"/>
</dbReference>
<feature type="binding site" evidence="10">
    <location>
        <begin position="10"/>
        <end position="12"/>
    </location>
    <ligand>
        <name>UDP-N-acetyl-alpha-D-glucosamine</name>
        <dbReference type="ChEBI" id="CHEBI:57705"/>
    </ligand>
</feature>
<dbReference type="EC" id="2.4.1.227" evidence="10"/>
<dbReference type="Pfam" id="PF03033">
    <property type="entry name" value="Glyco_transf_28"/>
    <property type="match status" value="1"/>
</dbReference>
<evidence type="ECO:0000256" key="3">
    <source>
        <dbReference type="ARBA" id="ARBA00022676"/>
    </source>
</evidence>
<dbReference type="GO" id="GO:0005886">
    <property type="term" value="C:plasma membrane"/>
    <property type="evidence" value="ECO:0007669"/>
    <property type="project" value="UniProtKB-SubCell"/>
</dbReference>
<organism evidence="13 14">
    <name type="scientific">Anaerosphaera multitolerans</name>
    <dbReference type="NCBI Taxonomy" id="2487351"/>
    <lineage>
        <taxon>Bacteria</taxon>
        <taxon>Bacillati</taxon>
        <taxon>Bacillota</taxon>
        <taxon>Tissierellia</taxon>
        <taxon>Tissierellales</taxon>
        <taxon>Peptoniphilaceae</taxon>
        <taxon>Anaerosphaera</taxon>
    </lineage>
</organism>
<dbReference type="GO" id="GO:0050511">
    <property type="term" value="F:undecaprenyldiphospho-muramoylpentapeptide beta-N-acetylglucosaminyltransferase activity"/>
    <property type="evidence" value="ECO:0007669"/>
    <property type="project" value="UniProtKB-UniRule"/>
</dbReference>
<dbReference type="OrthoDB" id="9808936at2"/>
<comment type="caution">
    <text evidence="10">Lacks conserved residue(s) required for the propagation of feature annotation.</text>
</comment>
<evidence type="ECO:0000256" key="5">
    <source>
        <dbReference type="ARBA" id="ARBA00022960"/>
    </source>
</evidence>
<keyword evidence="9 10" id="KW-0961">Cell wall biogenesis/degradation</keyword>
<feature type="binding site" evidence="10">
    <location>
        <position position="125"/>
    </location>
    <ligand>
        <name>UDP-N-acetyl-alpha-D-glucosamine</name>
        <dbReference type="ChEBI" id="CHEBI:57705"/>
    </ligand>
</feature>
<dbReference type="UniPathway" id="UPA00219"/>
<keyword evidence="6 10" id="KW-0573">Peptidoglycan synthesis</keyword>
<evidence type="ECO:0000256" key="8">
    <source>
        <dbReference type="ARBA" id="ARBA00023306"/>
    </source>
</evidence>
<feature type="binding site" evidence="10">
    <location>
        <position position="196"/>
    </location>
    <ligand>
        <name>UDP-N-acetyl-alpha-D-glucosamine</name>
        <dbReference type="ChEBI" id="CHEBI:57705"/>
    </ligand>
</feature>
<dbReference type="CDD" id="cd03785">
    <property type="entry name" value="GT28_MurG"/>
    <property type="match status" value="1"/>
</dbReference>
<evidence type="ECO:0000313" key="14">
    <source>
        <dbReference type="Proteomes" id="UP000288812"/>
    </source>
</evidence>
<dbReference type="Pfam" id="PF04101">
    <property type="entry name" value="Glyco_tran_28_C"/>
    <property type="match status" value="1"/>
</dbReference>
<keyword evidence="2 10" id="KW-0132">Cell division</keyword>
<protein>
    <recommendedName>
        <fullName evidence="10">UDP-N-acetylglucosamine--N-acetylmuramyl-(pentapeptide) pyrophosphoryl-undecaprenol N-acetylglucosamine transferase</fullName>
        <ecNumber evidence="10">2.4.1.227</ecNumber>
    </recommendedName>
    <alternativeName>
        <fullName evidence="10">Undecaprenyl-PP-MurNAc-pentapeptide-UDPGlcNAc GlcNAc transferase</fullName>
    </alternativeName>
</protein>
<feature type="binding site" evidence="10">
    <location>
        <position position="166"/>
    </location>
    <ligand>
        <name>UDP-N-acetyl-alpha-D-glucosamine</name>
        <dbReference type="ChEBI" id="CHEBI:57705"/>
    </ligand>
</feature>
<evidence type="ECO:0000256" key="4">
    <source>
        <dbReference type="ARBA" id="ARBA00022679"/>
    </source>
</evidence>
<dbReference type="PANTHER" id="PTHR21015:SF22">
    <property type="entry name" value="GLYCOSYLTRANSFERASE"/>
    <property type="match status" value="1"/>
</dbReference>
<dbReference type="GO" id="GO:0071555">
    <property type="term" value="P:cell wall organization"/>
    <property type="evidence" value="ECO:0007669"/>
    <property type="project" value="UniProtKB-KW"/>
</dbReference>
<evidence type="ECO:0000256" key="1">
    <source>
        <dbReference type="ARBA" id="ARBA00022475"/>
    </source>
</evidence>
<dbReference type="EMBL" id="RLIH01000006">
    <property type="protein sequence ID" value="RVU54776.1"/>
    <property type="molecule type" value="Genomic_DNA"/>
</dbReference>
<dbReference type="Proteomes" id="UP000288812">
    <property type="component" value="Unassembled WGS sequence"/>
</dbReference>
<evidence type="ECO:0000259" key="12">
    <source>
        <dbReference type="Pfam" id="PF04101"/>
    </source>
</evidence>
<keyword evidence="7 10" id="KW-0472">Membrane</keyword>
<feature type="domain" description="Glycosyltransferase family 28 N-terminal" evidence="11">
    <location>
        <begin position="4"/>
        <end position="142"/>
    </location>
</feature>
<comment type="caution">
    <text evidence="13">The sequence shown here is derived from an EMBL/GenBank/DDBJ whole genome shotgun (WGS) entry which is preliminary data.</text>
</comment>
<comment type="pathway">
    <text evidence="10">Cell wall biogenesis; peptidoglycan biosynthesis.</text>
</comment>